<name>A0A2I0UP14_LIMLA</name>
<protein>
    <submittedName>
        <fullName evidence="1">Uncharacterized protein</fullName>
    </submittedName>
</protein>
<gene>
    <name evidence="1" type="ORF">llap_1888</name>
</gene>
<accession>A0A2I0UP14</accession>
<dbReference type="AlphaFoldDB" id="A0A2I0UP14"/>
<reference evidence="2" key="1">
    <citation type="submission" date="2017-11" db="EMBL/GenBank/DDBJ databases">
        <authorList>
            <person name="Lima N.C."/>
            <person name="Parody-Merino A.M."/>
            <person name="Battley P.F."/>
            <person name="Fidler A.E."/>
            <person name="Prosdocimi F."/>
        </authorList>
    </citation>
    <scope>NUCLEOTIDE SEQUENCE [LARGE SCALE GENOMIC DNA]</scope>
</reference>
<dbReference type="Proteomes" id="UP000233556">
    <property type="component" value="Unassembled WGS sequence"/>
</dbReference>
<organism evidence="1 2">
    <name type="scientific">Limosa lapponica baueri</name>
    <dbReference type="NCBI Taxonomy" id="1758121"/>
    <lineage>
        <taxon>Eukaryota</taxon>
        <taxon>Metazoa</taxon>
        <taxon>Chordata</taxon>
        <taxon>Craniata</taxon>
        <taxon>Vertebrata</taxon>
        <taxon>Euteleostomi</taxon>
        <taxon>Archelosauria</taxon>
        <taxon>Archosauria</taxon>
        <taxon>Dinosauria</taxon>
        <taxon>Saurischia</taxon>
        <taxon>Theropoda</taxon>
        <taxon>Coelurosauria</taxon>
        <taxon>Aves</taxon>
        <taxon>Neognathae</taxon>
        <taxon>Neoaves</taxon>
        <taxon>Charadriiformes</taxon>
        <taxon>Scolopacidae</taxon>
        <taxon>Limosa</taxon>
    </lineage>
</organism>
<keyword evidence="2" id="KW-1185">Reference proteome</keyword>
<proteinExistence type="predicted"/>
<evidence type="ECO:0000313" key="2">
    <source>
        <dbReference type="Proteomes" id="UP000233556"/>
    </source>
</evidence>
<dbReference type="EMBL" id="KZ505669">
    <property type="protein sequence ID" value="PKU47779.1"/>
    <property type="molecule type" value="Genomic_DNA"/>
</dbReference>
<reference evidence="2" key="2">
    <citation type="submission" date="2017-12" db="EMBL/GenBank/DDBJ databases">
        <title>Genome sequence of the Bar-tailed Godwit (Limosa lapponica baueri).</title>
        <authorList>
            <person name="Lima N.C.B."/>
            <person name="Parody-Merino A.M."/>
            <person name="Battley P.F."/>
            <person name="Fidler A.E."/>
            <person name="Prosdocimi F."/>
        </authorList>
    </citation>
    <scope>NUCLEOTIDE SEQUENCE [LARGE SCALE GENOMIC DNA]</scope>
</reference>
<sequence length="79" mass="8959">MEIISSDINEVTLNLCQKRGRFGIEMEDMIKRKDPGDFDPASGLKVVGDHTGHKKLPQEDPLFLWDDINSNKEYLAQAV</sequence>
<evidence type="ECO:0000313" key="1">
    <source>
        <dbReference type="EMBL" id="PKU47779.1"/>
    </source>
</evidence>